<sequence length="173" mass="18644">MTTSTVAFGAAPASHSLSRELNYRLDVVAFDVVDVVLSAGGWLFDRAMAGWKVSVLLPAPFDARPLQILGVRTRQWQADLVGAAGLAVGAEAFAADAGIRDAVLRALDHSLTEVTLWGDEWPRSVDRATTAVHHRLSAAARVFKRHALDAARISEPVGPLETLRSDQHAWLSV</sequence>
<keyword evidence="4" id="KW-1185">Reference proteome</keyword>
<protein>
    <submittedName>
        <fullName evidence="2">Uncharacterized protein</fullName>
    </submittedName>
</protein>
<evidence type="ECO:0000313" key="1">
    <source>
        <dbReference type="EMBL" id="BBZ11190.1"/>
    </source>
</evidence>
<dbReference type="Proteomes" id="UP000467379">
    <property type="component" value="Chromosome"/>
</dbReference>
<organism evidence="2 3">
    <name type="scientific">Mycobacterium branderi</name>
    <dbReference type="NCBI Taxonomy" id="43348"/>
    <lineage>
        <taxon>Bacteria</taxon>
        <taxon>Bacillati</taxon>
        <taxon>Actinomycetota</taxon>
        <taxon>Actinomycetes</taxon>
        <taxon>Mycobacteriales</taxon>
        <taxon>Mycobacteriaceae</taxon>
        <taxon>Mycobacterium</taxon>
    </lineage>
</organism>
<evidence type="ECO:0000313" key="4">
    <source>
        <dbReference type="Proteomes" id="UP000467379"/>
    </source>
</evidence>
<dbReference type="EMBL" id="AP022606">
    <property type="protein sequence ID" value="BBZ11190.1"/>
    <property type="molecule type" value="Genomic_DNA"/>
</dbReference>
<accession>A0A7I7W223</accession>
<evidence type="ECO:0000313" key="3">
    <source>
        <dbReference type="Proteomes" id="UP000192441"/>
    </source>
</evidence>
<dbReference type="EMBL" id="MVHM01000015">
    <property type="protein sequence ID" value="ORA34370.1"/>
    <property type="molecule type" value="Genomic_DNA"/>
</dbReference>
<dbReference type="OrthoDB" id="4555700at2"/>
<dbReference type="Proteomes" id="UP000192441">
    <property type="component" value="Unassembled WGS sequence"/>
</dbReference>
<reference evidence="1 4" key="2">
    <citation type="journal article" date="2019" name="Emerg. Microbes Infect.">
        <title>Comprehensive subspecies identification of 175 nontuberculous mycobacteria species based on 7547 genomic profiles.</title>
        <authorList>
            <person name="Matsumoto Y."/>
            <person name="Kinjo T."/>
            <person name="Motooka D."/>
            <person name="Nabeya D."/>
            <person name="Jung N."/>
            <person name="Uechi K."/>
            <person name="Horii T."/>
            <person name="Iida T."/>
            <person name="Fujita J."/>
            <person name="Nakamura S."/>
        </authorList>
    </citation>
    <scope>NUCLEOTIDE SEQUENCE [LARGE SCALE GENOMIC DNA]</scope>
    <source>
        <strain evidence="1 4">JCM 12687</strain>
    </source>
</reference>
<gene>
    <name evidence="2" type="ORF">BST20_20330</name>
    <name evidence="1" type="ORF">MBRA_13850</name>
</gene>
<proteinExistence type="predicted"/>
<evidence type="ECO:0000313" key="2">
    <source>
        <dbReference type="EMBL" id="ORA34370.1"/>
    </source>
</evidence>
<name>A0A7I7W223_9MYCO</name>
<dbReference type="RefSeq" id="WP_083133213.1">
    <property type="nucleotide sequence ID" value="NZ_AP022606.1"/>
</dbReference>
<reference evidence="1" key="3">
    <citation type="submission" date="2020-02" db="EMBL/GenBank/DDBJ databases">
        <authorList>
            <person name="Matsumoto Y."/>
            <person name="Motooka D."/>
            <person name="Nakamura S."/>
        </authorList>
    </citation>
    <scope>NUCLEOTIDE SEQUENCE</scope>
    <source>
        <strain evidence="1">JCM 12687</strain>
    </source>
</reference>
<dbReference type="AlphaFoldDB" id="A0A7I7W223"/>
<reference evidence="2 3" key="1">
    <citation type="submission" date="2016-12" db="EMBL/GenBank/DDBJ databases">
        <title>The new phylogeny of genus Mycobacterium.</title>
        <authorList>
            <person name="Tortoli E."/>
            <person name="Trovato A."/>
            <person name="Cirillo D.M."/>
        </authorList>
    </citation>
    <scope>NUCLEOTIDE SEQUENCE [LARGE SCALE GENOMIC DNA]</scope>
    <source>
        <strain evidence="2 3">DSM 44624</strain>
    </source>
</reference>